<dbReference type="InterPro" id="IPR047730">
    <property type="entry name" value="ABZJ_00895-like"/>
</dbReference>
<dbReference type="NCBIfam" id="NF038216">
    <property type="entry name" value="ABZJ_00895_fam"/>
    <property type="match status" value="1"/>
</dbReference>
<feature type="transmembrane region" description="Helical" evidence="1">
    <location>
        <begin position="144"/>
        <end position="169"/>
    </location>
</feature>
<keyword evidence="3" id="KW-1185">Reference proteome</keyword>
<organism evidence="2 3">
    <name type="scientific">Pseudomethylobacillus aquaticus</name>
    <dbReference type="NCBI Taxonomy" id="2676064"/>
    <lineage>
        <taxon>Bacteria</taxon>
        <taxon>Pseudomonadati</taxon>
        <taxon>Pseudomonadota</taxon>
        <taxon>Betaproteobacteria</taxon>
        <taxon>Nitrosomonadales</taxon>
        <taxon>Methylophilaceae</taxon>
        <taxon>Pseudomethylobacillus</taxon>
    </lineage>
</organism>
<dbReference type="EMBL" id="RJVP01000007">
    <property type="protein sequence ID" value="ROH84475.1"/>
    <property type="molecule type" value="Genomic_DNA"/>
</dbReference>
<feature type="transmembrane region" description="Helical" evidence="1">
    <location>
        <begin position="65"/>
        <end position="84"/>
    </location>
</feature>
<protein>
    <submittedName>
        <fullName evidence="2">Uncharacterized protein</fullName>
    </submittedName>
</protein>
<keyword evidence="1" id="KW-0812">Transmembrane</keyword>
<evidence type="ECO:0000313" key="2">
    <source>
        <dbReference type="EMBL" id="ROH84475.1"/>
    </source>
</evidence>
<evidence type="ECO:0000313" key="3">
    <source>
        <dbReference type="Proteomes" id="UP000275137"/>
    </source>
</evidence>
<evidence type="ECO:0000256" key="1">
    <source>
        <dbReference type="SAM" id="Phobius"/>
    </source>
</evidence>
<reference evidence="2 3" key="1">
    <citation type="submission" date="2018-10" db="EMBL/GenBank/DDBJ databases">
        <authorList>
            <person name="Chen W.-M."/>
        </authorList>
    </citation>
    <scope>NUCLEOTIDE SEQUENCE [LARGE SCALE GENOMIC DNA]</scope>
    <source>
        <strain evidence="2 3">H-5</strain>
    </source>
</reference>
<keyword evidence="1" id="KW-0472">Membrane</keyword>
<dbReference type="AlphaFoldDB" id="A0A3N0UVG6"/>
<comment type="caution">
    <text evidence="2">The sequence shown here is derived from an EMBL/GenBank/DDBJ whole genome shotgun (WGS) entry which is preliminary data.</text>
</comment>
<feature type="transmembrane region" description="Helical" evidence="1">
    <location>
        <begin position="104"/>
        <end position="124"/>
    </location>
</feature>
<name>A0A3N0UVG6_9PROT</name>
<proteinExistence type="predicted"/>
<sequence>MGPLLAKISAGGKDKLQRLVYFVHVSTTILNNCMKPYIALFTLVFLIIILLSFAVFTLIEADPPGSLGAAQMLLAAFITGLLFVQNKARLPTREERRYLLRGSFAVTVLIPALIIAGFLTYLAISFGIEDLKLGLAETIPKLPVGLWTVGLLIVLGTGYLSLWFGYGFLTERIGKQMLKRKGIP</sequence>
<gene>
    <name evidence="2" type="ORF">ED236_11150</name>
</gene>
<keyword evidence="1" id="KW-1133">Transmembrane helix</keyword>
<feature type="transmembrane region" description="Helical" evidence="1">
    <location>
        <begin position="37"/>
        <end position="59"/>
    </location>
</feature>
<dbReference type="Proteomes" id="UP000275137">
    <property type="component" value="Unassembled WGS sequence"/>
</dbReference>
<accession>A0A3N0UVG6</accession>